<evidence type="ECO:0000259" key="10">
    <source>
        <dbReference type="PROSITE" id="PS50903"/>
    </source>
</evidence>
<dbReference type="Pfam" id="PF00301">
    <property type="entry name" value="Rubredoxin"/>
    <property type="match status" value="1"/>
</dbReference>
<dbReference type="PANTHER" id="PTHR47627">
    <property type="entry name" value="RUBREDOXIN"/>
    <property type="match status" value="1"/>
</dbReference>
<geneLocation type="plasmid" evidence="11 12">
    <name>pBRH01</name>
</geneLocation>
<reference evidence="11 12" key="1">
    <citation type="journal article" date="2011" name="J. Bacteriol.">
        <title>Complete genome sequence of Burkholderia rhizoxinica, an endosymbiont of Rhizopus microsporus.</title>
        <authorList>
            <person name="Lackner G."/>
            <person name="Moebius N."/>
            <person name="Partida-Martinez L."/>
            <person name="Hertweck C."/>
        </authorList>
    </citation>
    <scope>NUCLEOTIDE SEQUENCE [LARGE SCALE GENOMIC DNA]</scope>
    <source>
        <strain evidence="12">DSM 19002 / CIP 109453 / HKI 454</strain>
        <plasmid evidence="11 12">pBRH01</plasmid>
    </source>
</reference>
<dbReference type="AlphaFoldDB" id="E5ATY7"/>
<dbReference type="Gene3D" id="2.20.28.10">
    <property type="match status" value="1"/>
</dbReference>
<dbReference type="eggNOG" id="COG1773">
    <property type="taxonomic scope" value="Bacteria"/>
</dbReference>
<evidence type="ECO:0000256" key="8">
    <source>
        <dbReference type="ARBA" id="ARBA00023004"/>
    </source>
</evidence>
<comment type="similarity">
    <text evidence="4 9">Belongs to the rubredoxin family.</text>
</comment>
<dbReference type="GO" id="GO:0043448">
    <property type="term" value="P:alkane catabolic process"/>
    <property type="evidence" value="ECO:0007669"/>
    <property type="project" value="TreeGrafter"/>
</dbReference>
<dbReference type="OrthoDB" id="8964383at2"/>
<accession>E5ATY7</accession>
<gene>
    <name evidence="11" type="ordered locus">RBRH_00479</name>
</gene>
<dbReference type="PROSITE" id="PS50903">
    <property type="entry name" value="RUBREDOXIN_LIKE"/>
    <property type="match status" value="1"/>
</dbReference>
<evidence type="ECO:0000256" key="2">
    <source>
        <dbReference type="ARBA" id="ARBA00002792"/>
    </source>
</evidence>
<evidence type="ECO:0000256" key="3">
    <source>
        <dbReference type="ARBA" id="ARBA00004933"/>
    </source>
</evidence>
<evidence type="ECO:0000256" key="1">
    <source>
        <dbReference type="ARBA" id="ARBA00001965"/>
    </source>
</evidence>
<dbReference type="GO" id="GO:0005506">
    <property type="term" value="F:iron ion binding"/>
    <property type="evidence" value="ECO:0007669"/>
    <property type="project" value="UniProtKB-UniRule"/>
</dbReference>
<dbReference type="CDD" id="cd00730">
    <property type="entry name" value="rubredoxin"/>
    <property type="match status" value="1"/>
</dbReference>
<dbReference type="FunFam" id="2.20.28.10:FF:000001">
    <property type="entry name" value="Rubredoxin"/>
    <property type="match status" value="1"/>
</dbReference>
<evidence type="ECO:0000256" key="6">
    <source>
        <dbReference type="ARBA" id="ARBA00022723"/>
    </source>
</evidence>
<evidence type="ECO:0000256" key="7">
    <source>
        <dbReference type="ARBA" id="ARBA00022982"/>
    </source>
</evidence>
<dbReference type="HOGENOM" id="CLU_128747_0_0_4"/>
<evidence type="ECO:0000256" key="5">
    <source>
        <dbReference type="ARBA" id="ARBA00022448"/>
    </source>
</evidence>
<keyword evidence="6 9" id="KW-0479">Metal-binding</keyword>
<dbReference type="InterPro" id="IPR024935">
    <property type="entry name" value="Rubredoxin_dom"/>
</dbReference>
<proteinExistence type="inferred from homology"/>
<dbReference type="InterPro" id="IPR050526">
    <property type="entry name" value="Rubredoxin_ET"/>
</dbReference>
<dbReference type="GO" id="GO:0009055">
    <property type="term" value="F:electron transfer activity"/>
    <property type="evidence" value="ECO:0007669"/>
    <property type="project" value="TreeGrafter"/>
</dbReference>
<evidence type="ECO:0000313" key="11">
    <source>
        <dbReference type="EMBL" id="CBW76561.1"/>
    </source>
</evidence>
<dbReference type="RefSeq" id="WP_013428422.1">
    <property type="nucleotide sequence ID" value="NC_014718.1"/>
</dbReference>
<keyword evidence="8 9" id="KW-0408">Iron</keyword>
<organism evidence="11 12">
    <name type="scientific">Mycetohabitans rhizoxinica (strain DSM 19002 / CIP 109453 / HKI 454)</name>
    <name type="common">Paraburkholderia rhizoxinica</name>
    <dbReference type="NCBI Taxonomy" id="882378"/>
    <lineage>
        <taxon>Bacteria</taxon>
        <taxon>Pseudomonadati</taxon>
        <taxon>Pseudomonadota</taxon>
        <taxon>Betaproteobacteria</taxon>
        <taxon>Burkholderiales</taxon>
        <taxon>Burkholderiaceae</taxon>
        <taxon>Mycetohabitans</taxon>
    </lineage>
</organism>
<name>E5ATY7_MYCRK</name>
<dbReference type="PRINTS" id="PR00163">
    <property type="entry name" value="RUBREDOXIN"/>
</dbReference>
<dbReference type="KEGG" id="brh:RBRH_00479"/>
<dbReference type="InterPro" id="IPR018527">
    <property type="entry name" value="Rubredoxin_Fe_BS"/>
</dbReference>
<dbReference type="PROSITE" id="PS00202">
    <property type="entry name" value="RUBREDOXIN"/>
    <property type="match status" value="1"/>
</dbReference>
<dbReference type="Proteomes" id="UP000007437">
    <property type="component" value="Plasmid pBRH01"/>
</dbReference>
<dbReference type="PANTHER" id="PTHR47627:SF1">
    <property type="entry name" value="RUBREDOXIN-1-RELATED"/>
    <property type="match status" value="1"/>
</dbReference>
<sequence length="153" mass="16703">MYKKGAVVEIQFTAHRLNDHAGEPYWIDLGPDEAVTLYRQLHARFANATPQAQPLIVSLDAPAAGHDPARDTPRQADLAAGLDTAAAVQPASVEPDVVAFRQWVCVICGWVYDEAYGAPDDGIPPGTRWEDVPADWRCPLCDVGKADFAMIEF</sequence>
<feature type="domain" description="Rubredoxin-like" evidence="10">
    <location>
        <begin position="100"/>
        <end position="151"/>
    </location>
</feature>
<comment type="cofactor">
    <cofactor evidence="1 9">
        <name>Fe(3+)</name>
        <dbReference type="ChEBI" id="CHEBI:29034"/>
    </cofactor>
</comment>
<evidence type="ECO:0000256" key="9">
    <source>
        <dbReference type="RuleBase" id="RU003820"/>
    </source>
</evidence>
<keyword evidence="5" id="KW-0813">Transport</keyword>
<dbReference type="InterPro" id="IPR024934">
    <property type="entry name" value="Rubredoxin-like_dom"/>
</dbReference>
<evidence type="ECO:0000313" key="12">
    <source>
        <dbReference type="Proteomes" id="UP000007437"/>
    </source>
</evidence>
<dbReference type="EMBL" id="FR687360">
    <property type="protein sequence ID" value="CBW76561.1"/>
    <property type="molecule type" value="Genomic_DNA"/>
</dbReference>
<comment type="function">
    <text evidence="2">Involved in the hydrocarbon hydroxylating system, which transfers electrons from NADH to rubredoxin reductase and then through rubredoxin to alkane 1 monooxygenase.</text>
</comment>
<dbReference type="SUPFAM" id="SSF57802">
    <property type="entry name" value="Rubredoxin-like"/>
    <property type="match status" value="1"/>
</dbReference>
<keyword evidence="7 9" id="KW-0249">Electron transport</keyword>
<protein>
    <recommendedName>
        <fullName evidence="9">Rubredoxin</fullName>
    </recommendedName>
</protein>
<comment type="pathway">
    <text evidence="3">Hydrocarbon metabolism; alkane degradation.</text>
</comment>
<keyword evidence="11" id="KW-0614">Plasmid</keyword>
<evidence type="ECO:0000256" key="4">
    <source>
        <dbReference type="ARBA" id="ARBA00005337"/>
    </source>
</evidence>